<dbReference type="GO" id="GO:0009331">
    <property type="term" value="C:glycerol-3-phosphate dehydrogenase (FAD) complex"/>
    <property type="evidence" value="ECO:0007669"/>
    <property type="project" value="InterPro"/>
</dbReference>
<dbReference type="Proteomes" id="UP000245909">
    <property type="component" value="Unassembled WGS sequence"/>
</dbReference>
<feature type="domain" description="FAD-dependent oxidoreductase 2 FAD-binding" evidence="5">
    <location>
        <begin position="4"/>
        <end position="412"/>
    </location>
</feature>
<dbReference type="NCBIfam" id="NF003721">
    <property type="entry name" value="PRK05329.1-4"/>
    <property type="match status" value="1"/>
</dbReference>
<dbReference type="NCBIfam" id="NF003718">
    <property type="entry name" value="PRK05329.1-1"/>
    <property type="match status" value="1"/>
</dbReference>
<proteinExistence type="inferred from homology"/>
<comment type="cofactor">
    <cofactor evidence="4">
        <name>FMN</name>
        <dbReference type="ChEBI" id="CHEBI:58210"/>
    </cofactor>
</comment>
<dbReference type="UniPathway" id="UPA00618">
    <property type="reaction ID" value="UER00673"/>
</dbReference>
<comment type="catalytic activity">
    <reaction evidence="4">
        <text>a quinone + sn-glycerol 3-phosphate = dihydroxyacetone phosphate + a quinol</text>
        <dbReference type="Rhea" id="RHEA:18977"/>
        <dbReference type="ChEBI" id="CHEBI:24646"/>
        <dbReference type="ChEBI" id="CHEBI:57597"/>
        <dbReference type="ChEBI" id="CHEBI:57642"/>
        <dbReference type="ChEBI" id="CHEBI:132124"/>
        <dbReference type="EC" id="1.1.5.3"/>
    </reaction>
</comment>
<reference evidence="6 7" key="1">
    <citation type="submission" date="2018-05" db="EMBL/GenBank/DDBJ databases">
        <title>Genomic Encyclopedia of Type Strains, Phase IV (KMG-IV): sequencing the most valuable type-strain genomes for metagenomic binning, comparative biology and taxonomic classification.</title>
        <authorList>
            <person name="Goeker M."/>
        </authorList>
    </citation>
    <scope>NUCLEOTIDE SEQUENCE [LARGE SCALE GENOMIC DNA]</scope>
    <source>
        <strain evidence="6 7">DSM 22999</strain>
    </source>
</reference>
<evidence type="ECO:0000256" key="2">
    <source>
        <dbReference type="ARBA" id="ARBA00022643"/>
    </source>
</evidence>
<dbReference type="GO" id="GO:0004368">
    <property type="term" value="F:glycerol-3-phosphate dehydrogenase (quinone) activity"/>
    <property type="evidence" value="ECO:0007669"/>
    <property type="project" value="UniProtKB-UniRule"/>
</dbReference>
<dbReference type="Gene3D" id="3.50.50.60">
    <property type="entry name" value="FAD/NAD(P)-binding domain"/>
    <property type="match status" value="1"/>
</dbReference>
<dbReference type="GO" id="GO:0019563">
    <property type="term" value="P:glycerol catabolic process"/>
    <property type="evidence" value="ECO:0007669"/>
    <property type="project" value="UniProtKB-UniRule"/>
</dbReference>
<dbReference type="PIRSF" id="PIRSF000141">
    <property type="entry name" value="Anaerobic_G3P_dh"/>
    <property type="match status" value="1"/>
</dbReference>
<dbReference type="InterPro" id="IPR036188">
    <property type="entry name" value="FAD/NAD-bd_sf"/>
</dbReference>
<dbReference type="SUPFAM" id="SSF51905">
    <property type="entry name" value="FAD/NAD(P)-binding domain"/>
    <property type="match status" value="1"/>
</dbReference>
<name>A0A2U0T6N2_9PAST</name>
<evidence type="ECO:0000256" key="1">
    <source>
        <dbReference type="ARBA" id="ARBA00022630"/>
    </source>
</evidence>
<evidence type="ECO:0000256" key="4">
    <source>
        <dbReference type="HAMAP-Rule" id="MF_00753"/>
    </source>
</evidence>
<gene>
    <name evidence="4" type="primary">glpB</name>
    <name evidence="6" type="ORF">C8D76_10677</name>
</gene>
<dbReference type="AlphaFoldDB" id="A0A2U0T6N2"/>
<dbReference type="NCBIfam" id="NF003720">
    <property type="entry name" value="PRK05329.1-3"/>
    <property type="match status" value="1"/>
</dbReference>
<evidence type="ECO:0000313" key="7">
    <source>
        <dbReference type="Proteomes" id="UP000245909"/>
    </source>
</evidence>
<dbReference type="EC" id="1.1.5.3" evidence="4"/>
<dbReference type="NCBIfam" id="NF003719">
    <property type="entry name" value="PRK05329.1-2"/>
    <property type="match status" value="1"/>
</dbReference>
<protein>
    <recommendedName>
        <fullName evidence="4">Anaerobic glycerol-3-phosphate dehydrogenase subunit B</fullName>
        <shortName evidence="4">Anaerobic G-3-P dehydrogenase subunit B</shortName>
        <shortName evidence="4">Anaerobic G3Pdhase B</shortName>
        <ecNumber evidence="4">1.1.5.3</ecNumber>
    </recommendedName>
</protein>
<dbReference type="NCBIfam" id="TIGR03378">
    <property type="entry name" value="glycerol3P_GlpB"/>
    <property type="match status" value="1"/>
</dbReference>
<dbReference type="InterPro" id="IPR050315">
    <property type="entry name" value="FAD-oxidoreductase_2"/>
</dbReference>
<keyword evidence="3 4" id="KW-0560">Oxidoreductase</keyword>
<dbReference type="PANTHER" id="PTHR43400">
    <property type="entry name" value="FUMARATE REDUCTASE"/>
    <property type="match status" value="1"/>
</dbReference>
<dbReference type="OrthoDB" id="6395323at2"/>
<accession>A0A2U0T6N2</accession>
<dbReference type="PANTHER" id="PTHR43400:SF11">
    <property type="entry name" value="ANAEROBIC GLYCEROL-3-PHOSPHATE DEHYDROGENASE SUBUNIT B"/>
    <property type="match status" value="1"/>
</dbReference>
<dbReference type="Pfam" id="PF00890">
    <property type="entry name" value="FAD_binding_2"/>
    <property type="match status" value="1"/>
</dbReference>
<organism evidence="6 7">
    <name type="scientific">Alitibacter langaaensis DSM 22999</name>
    <dbReference type="NCBI Taxonomy" id="1122935"/>
    <lineage>
        <taxon>Bacteria</taxon>
        <taxon>Pseudomonadati</taxon>
        <taxon>Pseudomonadota</taxon>
        <taxon>Gammaproteobacteria</taxon>
        <taxon>Pasteurellales</taxon>
        <taxon>Pasteurellaceae</taxon>
        <taxon>Alitibacter</taxon>
    </lineage>
</organism>
<comment type="pathway">
    <text evidence="4">Polyol metabolism; glycerol degradation via glycerol kinase pathway; glycerone phosphate from sn-glycerol 3-phosphate (anaerobic route): step 1/1.</text>
</comment>
<comment type="subunit">
    <text evidence="4">Composed of a catalytic GlpA/B dimer and of membrane bound GlpC.</text>
</comment>
<dbReference type="RefSeq" id="WP_116631824.1">
    <property type="nucleotide sequence ID" value="NZ_QENU01000006.1"/>
</dbReference>
<keyword evidence="2 4" id="KW-0288">FMN</keyword>
<dbReference type="InterPro" id="IPR009158">
    <property type="entry name" value="G3P_DH_GlpB_su"/>
</dbReference>
<keyword evidence="7" id="KW-1185">Reference proteome</keyword>
<comment type="similarity">
    <text evidence="4">Belongs to the anaerobic G-3-P dehydrogenase subunit B family.</text>
</comment>
<evidence type="ECO:0000259" key="5">
    <source>
        <dbReference type="Pfam" id="PF00890"/>
    </source>
</evidence>
<keyword evidence="1 4" id="KW-0285">Flavoprotein</keyword>
<comment type="function">
    <text evidence="4">Conversion of glycerol 3-phosphate to dihydroxyacetone. Uses fumarate or nitrate as electron acceptor.</text>
</comment>
<dbReference type="EMBL" id="QENU01000006">
    <property type="protein sequence ID" value="PVX39255.1"/>
    <property type="molecule type" value="Genomic_DNA"/>
</dbReference>
<evidence type="ECO:0000313" key="6">
    <source>
        <dbReference type="EMBL" id="PVX39255.1"/>
    </source>
</evidence>
<dbReference type="InterPro" id="IPR003953">
    <property type="entry name" value="FAD-dep_OxRdtase_2_FAD-bd"/>
</dbReference>
<comment type="caution">
    <text evidence="6">The sequence shown here is derived from an EMBL/GenBank/DDBJ whole genome shotgun (WGS) entry which is preliminary data.</text>
</comment>
<dbReference type="HAMAP" id="MF_00753">
    <property type="entry name" value="Glycerol3P_GlpB"/>
    <property type="match status" value="1"/>
</dbReference>
<evidence type="ECO:0000256" key="3">
    <source>
        <dbReference type="ARBA" id="ARBA00023002"/>
    </source>
</evidence>
<sequence>MNFDVVIIGGGLAGLTCGIALQQQGKRCAIVNNGQAAIDFATGSMDLLSRLPNGENVVNFDRAFDALKAQMPTHPYCLIGKSQVIEKAKEFEVLAQKLKLGLLGSVEQNHHRVTPLGGLRATWLSPNSVPTVMANKALSYNSIAILGIEGYHDFQPQLLADNLLQQPQFAQMSIRTGYLRIPELDFLRQQSREFRSVHIAQSLEQNIVFKALIQEIELEAKDVDAVFLPACFGLDSQEFFNRLQDSTSLQLFELPTLPPSLLGGRQHKLLRQRFESLGGTMMNGDRALRAEFEGDRVKQIFTQIHENEPISATHFVLASGSFFSNGLVSEFDDIYEPVFHADMVKTEQFDPTNRFTWTTKRFASAQPYQSAGVVINEHCQLQKCGQKIENLYAVGSVIGGYNAIELGCGSGVAVVSALTVADHILANLAQ</sequence>